<organism evidence="1 2">
    <name type="scientific">Rhodococcus wratislaviensis</name>
    <name type="common">Tsukamurella wratislaviensis</name>
    <dbReference type="NCBI Taxonomy" id="44752"/>
    <lineage>
        <taxon>Bacteria</taxon>
        <taxon>Bacillati</taxon>
        <taxon>Actinomycetota</taxon>
        <taxon>Actinomycetes</taxon>
        <taxon>Mycobacteriales</taxon>
        <taxon>Nocardiaceae</taxon>
        <taxon>Rhodococcus</taxon>
    </lineage>
</organism>
<gene>
    <name evidence="1" type="ORF">Rhow_005286</name>
</gene>
<dbReference type="EMBL" id="BHYM01000046">
    <property type="protein sequence ID" value="GCE41627.1"/>
    <property type="molecule type" value="Genomic_DNA"/>
</dbReference>
<protein>
    <submittedName>
        <fullName evidence="1">Uncharacterized protein</fullName>
    </submittedName>
</protein>
<keyword evidence="2" id="KW-1185">Reference proteome</keyword>
<dbReference type="AlphaFoldDB" id="A0A402CDG0"/>
<dbReference type="Proteomes" id="UP000287519">
    <property type="component" value="Unassembled WGS sequence"/>
</dbReference>
<reference evidence="1 2" key="1">
    <citation type="submission" date="2018-11" db="EMBL/GenBank/DDBJ databases">
        <title>Microbial catabolism of amino acid.</title>
        <authorList>
            <person name="Hibi M."/>
            <person name="Ogawa J."/>
        </authorList>
    </citation>
    <scope>NUCLEOTIDE SEQUENCE [LARGE SCALE GENOMIC DNA]</scope>
    <source>
        <strain evidence="1 2">C31-06</strain>
    </source>
</reference>
<evidence type="ECO:0000313" key="2">
    <source>
        <dbReference type="Proteomes" id="UP000287519"/>
    </source>
</evidence>
<evidence type="ECO:0000313" key="1">
    <source>
        <dbReference type="EMBL" id="GCE41627.1"/>
    </source>
</evidence>
<sequence length="48" mass="5402">MDFNGAELTAYLRDESIDVGGRRYRRLREHLLVAVGLTIPILGQITDS</sequence>
<proteinExistence type="predicted"/>
<comment type="caution">
    <text evidence="1">The sequence shown here is derived from an EMBL/GenBank/DDBJ whole genome shotgun (WGS) entry which is preliminary data.</text>
</comment>
<name>A0A402CDG0_RHOWR</name>
<accession>A0A402CDG0</accession>